<gene>
    <name evidence="2" type="ORF">Strvi_0564</name>
</gene>
<dbReference type="InterPro" id="IPR007278">
    <property type="entry name" value="DUF397"/>
</dbReference>
<organism evidence="2 3">
    <name type="scientific">Streptomyces violaceusniger (strain Tu 4113)</name>
    <dbReference type="NCBI Taxonomy" id="653045"/>
    <lineage>
        <taxon>Bacteria</taxon>
        <taxon>Bacillati</taxon>
        <taxon>Actinomycetota</taxon>
        <taxon>Actinomycetes</taxon>
        <taxon>Kitasatosporales</taxon>
        <taxon>Streptomycetaceae</taxon>
        <taxon>Streptomyces</taxon>
        <taxon>Streptomyces violaceusniger group</taxon>
    </lineage>
</organism>
<dbReference type="Pfam" id="PF04149">
    <property type="entry name" value="DUF397"/>
    <property type="match status" value="1"/>
</dbReference>
<evidence type="ECO:0000313" key="3">
    <source>
        <dbReference type="Proteomes" id="UP000008703"/>
    </source>
</evidence>
<sequence length="69" mass="7613">MREPCISGRDGGWFKSSYSGAGNTECVETAFRRSMTAVRDSKNPDGPMLGFSSGAWEEFIAAVQRKYLN</sequence>
<dbReference type="EMBL" id="CP002994">
    <property type="protein sequence ID" value="AEM80341.1"/>
    <property type="molecule type" value="Genomic_DNA"/>
</dbReference>
<feature type="domain" description="DUF397" evidence="1">
    <location>
        <begin position="12"/>
        <end position="64"/>
    </location>
</feature>
<proteinExistence type="predicted"/>
<accession>G2PBE2</accession>
<protein>
    <recommendedName>
        <fullName evidence="1">DUF397 domain-containing protein</fullName>
    </recommendedName>
</protein>
<name>G2PBE2_STRV4</name>
<keyword evidence="3" id="KW-1185">Reference proteome</keyword>
<dbReference type="KEGG" id="svl:Strvi_0564"/>
<reference evidence="2" key="1">
    <citation type="submission" date="2011-08" db="EMBL/GenBank/DDBJ databases">
        <title>Complete sequence of chromosome of Streptomyces violaceusniger Tu 4113.</title>
        <authorList>
            <consortium name="US DOE Joint Genome Institute"/>
            <person name="Lucas S."/>
            <person name="Han J."/>
            <person name="Lapidus A."/>
            <person name="Cheng J.-F."/>
            <person name="Goodwin L."/>
            <person name="Pitluck S."/>
            <person name="Peters L."/>
            <person name="Ivanova N."/>
            <person name="Daligault H."/>
            <person name="Detter J.C."/>
            <person name="Han C."/>
            <person name="Tapia R."/>
            <person name="Land M."/>
            <person name="Hauser L."/>
            <person name="Kyrpides N."/>
            <person name="Ivanova N."/>
            <person name="Pagani I."/>
            <person name="Hagen A."/>
            <person name="Katz L."/>
            <person name="Fiedler H.-P."/>
            <person name="Keasling J."/>
            <person name="Fortman J."/>
            <person name="Woyke T."/>
        </authorList>
    </citation>
    <scope>NUCLEOTIDE SEQUENCE [LARGE SCALE GENOMIC DNA]</scope>
    <source>
        <strain evidence="2">Tu 4113</strain>
    </source>
</reference>
<evidence type="ECO:0000259" key="1">
    <source>
        <dbReference type="Pfam" id="PF04149"/>
    </source>
</evidence>
<dbReference type="AlphaFoldDB" id="G2PBE2"/>
<dbReference type="Proteomes" id="UP000008703">
    <property type="component" value="Chromosome"/>
</dbReference>
<evidence type="ECO:0000313" key="2">
    <source>
        <dbReference type="EMBL" id="AEM80341.1"/>
    </source>
</evidence>
<dbReference type="RefSeq" id="WP_014053862.1">
    <property type="nucleotide sequence ID" value="NC_015957.1"/>
</dbReference>
<dbReference type="HOGENOM" id="CLU_131550_3_3_11"/>